<dbReference type="EMBL" id="KQ459591">
    <property type="protein sequence ID" value="KPI97034.1"/>
    <property type="molecule type" value="Genomic_DNA"/>
</dbReference>
<dbReference type="Proteomes" id="UP000053268">
    <property type="component" value="Unassembled WGS sequence"/>
</dbReference>
<dbReference type="Pfam" id="PF00372">
    <property type="entry name" value="Hemocyanin_M"/>
    <property type="match status" value="1"/>
</dbReference>
<keyword evidence="1" id="KW-0758">Storage protein</keyword>
<dbReference type="PROSITE" id="PS00210">
    <property type="entry name" value="HEMOCYANIN_2"/>
    <property type="match status" value="1"/>
</dbReference>
<dbReference type="SUPFAM" id="SSF48056">
    <property type="entry name" value="Di-copper centre-containing domain"/>
    <property type="match status" value="1"/>
</dbReference>
<dbReference type="Gene3D" id="1.20.1370.10">
    <property type="entry name" value="Hemocyanin, N-terminal domain"/>
    <property type="match status" value="1"/>
</dbReference>
<gene>
    <name evidence="7" type="ORF">RR46_05651</name>
</gene>
<dbReference type="PROSITE" id="PS00209">
    <property type="entry name" value="HEMOCYANIN_1"/>
    <property type="match status" value="1"/>
</dbReference>
<dbReference type="InterPro" id="IPR014756">
    <property type="entry name" value="Ig_E-set"/>
</dbReference>
<dbReference type="InterPro" id="IPR005203">
    <property type="entry name" value="Hemocyanin_C"/>
</dbReference>
<organism evidence="7 8">
    <name type="scientific">Papilio xuthus</name>
    <name type="common">Asian swallowtail butterfly</name>
    <dbReference type="NCBI Taxonomy" id="66420"/>
    <lineage>
        <taxon>Eukaryota</taxon>
        <taxon>Metazoa</taxon>
        <taxon>Ecdysozoa</taxon>
        <taxon>Arthropoda</taxon>
        <taxon>Hexapoda</taxon>
        <taxon>Insecta</taxon>
        <taxon>Pterygota</taxon>
        <taxon>Neoptera</taxon>
        <taxon>Endopterygota</taxon>
        <taxon>Lepidoptera</taxon>
        <taxon>Glossata</taxon>
        <taxon>Ditrysia</taxon>
        <taxon>Papilionoidea</taxon>
        <taxon>Papilionidae</taxon>
        <taxon>Papilioninae</taxon>
        <taxon>Papilio</taxon>
    </lineage>
</organism>
<dbReference type="PANTHER" id="PTHR11511:SF5">
    <property type="entry name" value="FAT-BODY PROTEIN 1-RELATED"/>
    <property type="match status" value="1"/>
</dbReference>
<evidence type="ECO:0000259" key="5">
    <source>
        <dbReference type="Pfam" id="PF03722"/>
    </source>
</evidence>
<feature type="signal peptide" evidence="3">
    <location>
        <begin position="1"/>
        <end position="16"/>
    </location>
</feature>
<feature type="domain" description="Hemocyanin C-terminal" evidence="6">
    <location>
        <begin position="447"/>
        <end position="679"/>
    </location>
</feature>
<evidence type="ECO:0000259" key="6">
    <source>
        <dbReference type="Pfam" id="PF03723"/>
    </source>
</evidence>
<dbReference type="SUPFAM" id="SSF81296">
    <property type="entry name" value="E set domains"/>
    <property type="match status" value="1"/>
</dbReference>
<evidence type="ECO:0000313" key="8">
    <source>
        <dbReference type="Proteomes" id="UP000053268"/>
    </source>
</evidence>
<accession>A0A194PW98</accession>
<feature type="domain" description="Hemocyanin N-terminal" evidence="5">
    <location>
        <begin position="35"/>
        <end position="157"/>
    </location>
</feature>
<dbReference type="SUPFAM" id="SSF48050">
    <property type="entry name" value="Hemocyanin, N-terminal domain"/>
    <property type="match status" value="1"/>
</dbReference>
<dbReference type="PRINTS" id="PR00187">
    <property type="entry name" value="HAEMOCYANIN"/>
</dbReference>
<proteinExistence type="inferred from homology"/>
<protein>
    <submittedName>
        <fullName evidence="7">Arylphorin subunit alpha</fullName>
    </submittedName>
</protein>
<dbReference type="GO" id="GO:0005615">
    <property type="term" value="C:extracellular space"/>
    <property type="evidence" value="ECO:0007669"/>
    <property type="project" value="UniProtKB-ARBA"/>
</dbReference>
<dbReference type="InterPro" id="IPR008922">
    <property type="entry name" value="Di-copper_centre_dom_sf"/>
</dbReference>
<dbReference type="Pfam" id="PF03722">
    <property type="entry name" value="Hemocyanin_N"/>
    <property type="match status" value="1"/>
</dbReference>
<dbReference type="Gene3D" id="1.10.1280.10">
    <property type="entry name" value="Di-copper center containing domain from catechol oxidase"/>
    <property type="match status" value="1"/>
</dbReference>
<feature type="domain" description="Hemocyanin middle" evidence="4">
    <location>
        <begin position="162"/>
        <end position="438"/>
    </location>
</feature>
<keyword evidence="3" id="KW-0732">Signal</keyword>
<feature type="chain" id="PRO_5008263767" evidence="3">
    <location>
        <begin position="17"/>
        <end position="703"/>
    </location>
</feature>
<name>A0A194PW98_PAPXU</name>
<dbReference type="InterPro" id="IPR013788">
    <property type="entry name" value="Hemocyanin/hexamerin"/>
</dbReference>
<evidence type="ECO:0000256" key="3">
    <source>
        <dbReference type="SAM" id="SignalP"/>
    </source>
</evidence>
<dbReference type="InterPro" id="IPR000896">
    <property type="entry name" value="Hemocyanin/hexamerin_mid_dom"/>
</dbReference>
<evidence type="ECO:0000313" key="7">
    <source>
        <dbReference type="EMBL" id="KPI97034.1"/>
    </source>
</evidence>
<sequence length="703" mass="83874">MKTLLVLAGLVALAMSGAVPTETVHFKTKTVDAEFVTKQKKIFELFFTPAEISKDAEYYKIAKEWNIEANIENYTNKKAVEDFLVLYKHGFLPRNHVFSIFYEKQRDEAIALFHLFYYAKDFDTFYKTAAYARVFLNEGQFLYAYYIAIIHRPDTKGIVLPAPYELYPEFFVNTDVLYRIYRTKMQGGISNPDFASEYGITFENNYYVYNTNYSNYWTYGDEEYKLSYFTEDIGLNSYYYYFHSYFPFWLEGDFFTIWKDRRGEAYFYFYKQLIARYYLERLSNGLGEIPEFSWTKPIKTGYVPFLMYYYPFVQRPAHYQIPYETNVQELQFLDAYEKTFLQYLERGRFKAYNQEVDFTNSKSVNFVGNYWQSNVDLYEKFGPRNYHRSYEVTARRLLGASPEPADKYSYIPTALDFYQTSLRDPVFYQLYSRILKYFIQYKEYLTPYTQDLLHYVGVKVTDVKVDKLVTFFEYFDYDVTNSVFFTPEQLKTEKFTPYKVRQPRINHKPFTVTVDIKSEVEGDAVVKVFLGPKYNGEGFPLTLEDNWMNFIELDWFVHKLTAGQNKIERSSTDFLFYKEDSVPTAEIWKLLEQSKVPTHMSTEADFMPSRLMLPKGTKGGFPYQLFVVVYPYHGKEQITEPLESFIVDNKPFGYPLDRPVNEPYFIQPNMYFKDVFVYHEDEIYPYQSNYPYYVGPKTTYTKF</sequence>
<comment type="similarity">
    <text evidence="2">Belongs to the hemocyanin family.</text>
</comment>
<dbReference type="InterPro" id="IPR005204">
    <property type="entry name" value="Hemocyanin_N"/>
</dbReference>
<dbReference type="STRING" id="66420.A0A194PW98"/>
<dbReference type="GO" id="GO:0045735">
    <property type="term" value="F:nutrient reservoir activity"/>
    <property type="evidence" value="ECO:0007669"/>
    <property type="project" value="UniProtKB-KW"/>
</dbReference>
<dbReference type="InterPro" id="IPR037020">
    <property type="entry name" value="Hemocyanin_C_sf"/>
</dbReference>
<evidence type="ECO:0000256" key="2">
    <source>
        <dbReference type="ARBA" id="ARBA00038082"/>
    </source>
</evidence>
<dbReference type="InterPro" id="IPR036697">
    <property type="entry name" value="Hemocyanin_N_sf"/>
</dbReference>
<dbReference type="AlphaFoldDB" id="A0A194PW98"/>
<keyword evidence="8" id="KW-1185">Reference proteome</keyword>
<dbReference type="Pfam" id="PF03723">
    <property type="entry name" value="Hemocyanin_C"/>
    <property type="match status" value="1"/>
</dbReference>
<reference evidence="7 8" key="1">
    <citation type="journal article" date="2015" name="Nat. Commun.">
        <title>Outbred genome sequencing and CRISPR/Cas9 gene editing in butterflies.</title>
        <authorList>
            <person name="Li X."/>
            <person name="Fan D."/>
            <person name="Zhang W."/>
            <person name="Liu G."/>
            <person name="Zhang L."/>
            <person name="Zhao L."/>
            <person name="Fang X."/>
            <person name="Chen L."/>
            <person name="Dong Y."/>
            <person name="Chen Y."/>
            <person name="Ding Y."/>
            <person name="Zhao R."/>
            <person name="Feng M."/>
            <person name="Zhu Y."/>
            <person name="Feng Y."/>
            <person name="Jiang X."/>
            <person name="Zhu D."/>
            <person name="Xiang H."/>
            <person name="Feng X."/>
            <person name="Li S."/>
            <person name="Wang J."/>
            <person name="Zhang G."/>
            <person name="Kronforst M.R."/>
            <person name="Wang W."/>
        </authorList>
    </citation>
    <scope>NUCLEOTIDE SEQUENCE [LARGE SCALE GENOMIC DNA]</scope>
    <source>
        <strain evidence="7">Ya'a_city_454_Px</strain>
        <tissue evidence="7">Whole body</tissue>
    </source>
</reference>
<evidence type="ECO:0000256" key="1">
    <source>
        <dbReference type="ARBA" id="ARBA00022761"/>
    </source>
</evidence>
<evidence type="ECO:0000259" key="4">
    <source>
        <dbReference type="Pfam" id="PF00372"/>
    </source>
</evidence>
<dbReference type="PANTHER" id="PTHR11511">
    <property type="entry name" value="LARVAL STORAGE PROTEIN/PHENOLOXIDASE"/>
    <property type="match status" value="1"/>
</dbReference>
<dbReference type="Gene3D" id="2.60.40.1520">
    <property type="entry name" value="Hemocyanin, C-terminal domain"/>
    <property type="match status" value="1"/>
</dbReference>